<sequence>MNREELVNFVQVLIEENRVEIGQRPRTTPIRWKGIDMTIQEAKLIIQELESQKSELQLSMNKVQTGGEITKLASGGAGLAAMVTGAALMLFPPTAIAGAITLASGVGAAKIGEMVGDGVSDIGTNSNTQAIQQIDEYIDSIKNAIISSI</sequence>
<evidence type="ECO:0000256" key="1">
    <source>
        <dbReference type="SAM" id="Coils"/>
    </source>
</evidence>
<protein>
    <submittedName>
        <fullName evidence="2">Uncharacterized protein</fullName>
    </submittedName>
</protein>
<feature type="coiled-coil region" evidence="1">
    <location>
        <begin position="39"/>
        <end position="66"/>
    </location>
</feature>
<organism evidence="2 3">
    <name type="scientific">Pseudanabaena mucicola FACHB-723</name>
    <dbReference type="NCBI Taxonomy" id="2692860"/>
    <lineage>
        <taxon>Bacteria</taxon>
        <taxon>Bacillati</taxon>
        <taxon>Cyanobacteriota</taxon>
        <taxon>Cyanophyceae</taxon>
        <taxon>Pseudanabaenales</taxon>
        <taxon>Pseudanabaenaceae</taxon>
        <taxon>Pseudanabaena</taxon>
    </lineage>
</organism>
<dbReference type="EMBL" id="JACJQB010000010">
    <property type="protein sequence ID" value="MBD2187985.1"/>
    <property type="molecule type" value="Genomic_DNA"/>
</dbReference>
<keyword evidence="1" id="KW-0175">Coiled coil</keyword>
<gene>
    <name evidence="2" type="ORF">H6F41_07505</name>
</gene>
<evidence type="ECO:0000313" key="2">
    <source>
        <dbReference type="EMBL" id="MBD2187985.1"/>
    </source>
</evidence>
<keyword evidence="3" id="KW-1185">Reference proteome</keyword>
<reference evidence="2 3" key="1">
    <citation type="journal article" date="2020" name="ISME J.">
        <title>Comparative genomics reveals insights into cyanobacterial evolution and habitat adaptation.</title>
        <authorList>
            <person name="Chen M.Y."/>
            <person name="Teng W.K."/>
            <person name="Zhao L."/>
            <person name="Hu C.X."/>
            <person name="Zhou Y.K."/>
            <person name="Han B.P."/>
            <person name="Song L.R."/>
            <person name="Shu W.S."/>
        </authorList>
    </citation>
    <scope>NUCLEOTIDE SEQUENCE [LARGE SCALE GENOMIC DNA]</scope>
    <source>
        <strain evidence="2 3">FACHB-723</strain>
    </source>
</reference>
<dbReference type="Proteomes" id="UP000642094">
    <property type="component" value="Unassembled WGS sequence"/>
</dbReference>
<comment type="caution">
    <text evidence="2">The sequence shown here is derived from an EMBL/GenBank/DDBJ whole genome shotgun (WGS) entry which is preliminary data.</text>
</comment>
<dbReference type="RefSeq" id="WP_190402850.1">
    <property type="nucleotide sequence ID" value="NZ_JACJQB010000010.1"/>
</dbReference>
<name>A0ABR7ZWU7_9CYAN</name>
<evidence type="ECO:0000313" key="3">
    <source>
        <dbReference type="Proteomes" id="UP000642094"/>
    </source>
</evidence>
<proteinExistence type="predicted"/>
<accession>A0ABR7ZWU7</accession>